<feature type="domain" description="PKS/mFAS DH" evidence="2">
    <location>
        <begin position="28"/>
        <end position="364"/>
    </location>
</feature>
<dbReference type="PROSITE" id="PS52019">
    <property type="entry name" value="PKS_MFAS_DH"/>
    <property type="match status" value="1"/>
</dbReference>
<feature type="active site" description="Proton donor; for dehydratase activity" evidence="1">
    <location>
        <position position="275"/>
    </location>
</feature>
<protein>
    <submittedName>
        <fullName evidence="3">Polyketide synthase/peptide synthetase</fullName>
    </submittedName>
</protein>
<feature type="region of interest" description="C-terminal hotdog fold" evidence="1">
    <location>
        <begin position="215"/>
        <end position="364"/>
    </location>
</feature>
<feature type="region of interest" description="N-terminal hotdog fold" evidence="1">
    <location>
        <begin position="28"/>
        <end position="188"/>
    </location>
</feature>
<organism evidence="4">
    <name type="scientific">Metarhizium acridum (strain CQMa 102)</name>
    <dbReference type="NCBI Taxonomy" id="655827"/>
    <lineage>
        <taxon>Eukaryota</taxon>
        <taxon>Fungi</taxon>
        <taxon>Dikarya</taxon>
        <taxon>Ascomycota</taxon>
        <taxon>Pezizomycotina</taxon>
        <taxon>Sordariomycetes</taxon>
        <taxon>Hypocreomycetidae</taxon>
        <taxon>Hypocreales</taxon>
        <taxon>Clavicipitaceae</taxon>
        <taxon>Metarhizium</taxon>
    </lineage>
</organism>
<evidence type="ECO:0000313" key="3">
    <source>
        <dbReference type="EMBL" id="EFY90986.1"/>
    </source>
</evidence>
<dbReference type="InterPro" id="IPR042104">
    <property type="entry name" value="PKS_dehydratase_sf"/>
</dbReference>
<gene>
    <name evidence="3" type="ORF">MAC_02872</name>
</gene>
<name>E9DZ24_METAQ</name>
<dbReference type="InterPro" id="IPR049900">
    <property type="entry name" value="PKS_mFAS_DH"/>
</dbReference>
<dbReference type="STRING" id="655827.E9DZ24"/>
<feature type="active site" description="Proton acceptor; for dehydratase activity" evidence="1">
    <location>
        <position position="66"/>
    </location>
</feature>
<dbReference type="Proteomes" id="UP000002499">
    <property type="component" value="Unassembled WGS sequence"/>
</dbReference>
<dbReference type="InParanoid" id="E9DZ24"/>
<dbReference type="EMBL" id="GL698485">
    <property type="protein sequence ID" value="EFY90986.1"/>
    <property type="molecule type" value="Genomic_DNA"/>
</dbReference>
<dbReference type="eggNOG" id="KOG1178">
    <property type="taxonomic scope" value="Eukaryota"/>
</dbReference>
<proteinExistence type="predicted"/>
<dbReference type="Gene3D" id="3.10.129.110">
    <property type="entry name" value="Polyketide synthase dehydratase"/>
    <property type="match status" value="1"/>
</dbReference>
<dbReference type="InterPro" id="IPR049551">
    <property type="entry name" value="PKS_DH_C"/>
</dbReference>
<dbReference type="OrthoDB" id="5138005at2759"/>
<evidence type="ECO:0000313" key="4">
    <source>
        <dbReference type="Proteomes" id="UP000002499"/>
    </source>
</evidence>
<dbReference type="AlphaFoldDB" id="E9DZ24"/>
<dbReference type="Pfam" id="PF14765">
    <property type="entry name" value="PS-DH"/>
    <property type="match status" value="1"/>
</dbReference>
<evidence type="ECO:0000256" key="1">
    <source>
        <dbReference type="PROSITE-ProRule" id="PRU01363"/>
    </source>
</evidence>
<keyword evidence="4" id="KW-1185">Reference proteome</keyword>
<accession>E9DZ24</accession>
<reference evidence="3 4" key="1">
    <citation type="journal article" date="2011" name="PLoS Genet.">
        <title>Genome sequencing and comparative transcriptomics of the model entomopathogenic fungi Metarhizium anisopliae and M. acridum.</title>
        <authorList>
            <person name="Gao Q."/>
            <person name="Jin K."/>
            <person name="Ying S.H."/>
            <person name="Zhang Y."/>
            <person name="Xiao G."/>
            <person name="Shang Y."/>
            <person name="Duan Z."/>
            <person name="Hu X."/>
            <person name="Xie X.Q."/>
            <person name="Zhou G."/>
            <person name="Peng G."/>
            <person name="Luo Z."/>
            <person name="Huang W."/>
            <person name="Wang B."/>
            <person name="Fang W."/>
            <person name="Wang S."/>
            <person name="Zhong Y."/>
            <person name="Ma L.J."/>
            <person name="St Leger R.J."/>
            <person name="Zhao G.P."/>
            <person name="Pei Y."/>
            <person name="Feng M.G."/>
            <person name="Xia Y."/>
            <person name="Wang C."/>
        </authorList>
    </citation>
    <scope>NUCLEOTIDE SEQUENCE [LARGE SCALE GENOMIC DNA]</scope>
    <source>
        <strain evidence="3 4">CQMa 102</strain>
    </source>
</reference>
<sequence>MEPWKNHSLSMNSFSPPQFAVNMTSAALDFLSSRDIKPQWSWITVAIATILATYTFDMVSKLYRDHRLGKLGSSAKLIPFMAPLGLDVGIYSLYRFFTNTYFELVSACFGKGEVTRRFWANMIGQRQIFAIDGEYCHKAKALLRPHIGHARPDDLTNTECHVQRLFELFSREQVLEVVGRLHYFRTSFPCCNGCAYLGEPSREVLEAVGCNDHKLINVPAERFYSSLKDTGYEYADSFKALTNLRRKPGNVSGSAATTALESNGKTLTVHPAVLDAAFHSILLAFSHPGDVSFEASIPLGTEQQDMSGFEGDVEVHSHTGGYCAIQVEGLHVVRFTPATAGDDEQRFYAMQWIDAEPDAAVSGSCQPTAEEKELADILERGSLFYLRQLESQIPLDCPGRSDKYHATYLNFAAHTLRECQDSKPFASQ</sequence>
<dbReference type="HOGENOM" id="CLU_641052_0_0_1"/>
<evidence type="ECO:0000259" key="2">
    <source>
        <dbReference type="PROSITE" id="PS52019"/>
    </source>
</evidence>